<dbReference type="GO" id="GO:0006269">
    <property type="term" value="P:DNA replication, synthesis of primer"/>
    <property type="evidence" value="ECO:0007669"/>
    <property type="project" value="TreeGrafter"/>
</dbReference>
<proteinExistence type="predicted"/>
<dbReference type="AlphaFoldDB" id="A0A3P6QJ54"/>
<reference evidence="2 3" key="1">
    <citation type="submission" date="2018-11" db="EMBL/GenBank/DDBJ databases">
        <authorList>
            <consortium name="Pathogen Informatics"/>
        </authorList>
    </citation>
    <scope>NUCLEOTIDE SEQUENCE [LARGE SCALE GENOMIC DNA]</scope>
</reference>
<gene>
    <name evidence="2" type="ORF">CGOC_LOCUS22</name>
</gene>
<dbReference type="InterPro" id="IPR050219">
    <property type="entry name" value="DnaG_primase"/>
</dbReference>
<dbReference type="InterPro" id="IPR034151">
    <property type="entry name" value="TOPRIM_DnaG_bac"/>
</dbReference>
<dbReference type="Proteomes" id="UP000271889">
    <property type="component" value="Unassembled WGS sequence"/>
</dbReference>
<dbReference type="GO" id="GO:0005737">
    <property type="term" value="C:cytoplasm"/>
    <property type="evidence" value="ECO:0007669"/>
    <property type="project" value="TreeGrafter"/>
</dbReference>
<name>A0A3P6QJ54_CYLGO</name>
<dbReference type="EMBL" id="UYRV01000011">
    <property type="protein sequence ID" value="VDK40365.1"/>
    <property type="molecule type" value="Genomic_DNA"/>
</dbReference>
<dbReference type="PANTHER" id="PTHR30313:SF2">
    <property type="entry name" value="DNA PRIMASE"/>
    <property type="match status" value="1"/>
</dbReference>
<evidence type="ECO:0000313" key="2">
    <source>
        <dbReference type="EMBL" id="VDK40365.1"/>
    </source>
</evidence>
<dbReference type="CDD" id="cd03364">
    <property type="entry name" value="TOPRIM_DnaG_primases"/>
    <property type="match status" value="1"/>
</dbReference>
<accession>A0A3P6QJ54</accession>
<dbReference type="Pfam" id="PF13662">
    <property type="entry name" value="Toprim_4"/>
    <property type="match status" value="1"/>
</dbReference>
<feature type="domain" description="Toprim" evidence="1">
    <location>
        <begin position="216"/>
        <end position="288"/>
    </location>
</feature>
<dbReference type="Gene3D" id="3.40.1360.10">
    <property type="match status" value="1"/>
</dbReference>
<sequence length="322" mass="35868">MIDWNSVCNELNIPCWNVGKNVIPGATCIQCPCCDDHSHHGNFLPDGGYKCWRCKGSSPAIVLARAGKVDVQTAQKIIDKNKSRDHKESAKEAMDRVTAMASSVTLPGSDTPLQIHIDYLAKRGLDWKEVKEKFGIKFTGMGWKSNYTDQEGKTTSIDVSFRIIIPVYNHLGDIIAWQARDVTGRSPFRYIFPKVESCVKHYKAELYGSNLCRKSNKVLVVEGVFDQWKLALAGIPAVCTFGTSTTQEQVALMAAWEDIIIAFDNEPEAQRHADEIAIQLASLGRNVYIAPTDFGTNPDGTARDFGDLTKAEIYNYKKELNL</sequence>
<dbReference type="SUPFAM" id="SSF56731">
    <property type="entry name" value="DNA primase core"/>
    <property type="match status" value="1"/>
</dbReference>
<dbReference type="InterPro" id="IPR006171">
    <property type="entry name" value="TOPRIM_dom"/>
</dbReference>
<evidence type="ECO:0000313" key="3">
    <source>
        <dbReference type="Proteomes" id="UP000271889"/>
    </source>
</evidence>
<protein>
    <recommendedName>
        <fullName evidence="1">Toprim domain-containing protein</fullName>
    </recommendedName>
</protein>
<organism evidence="2 3">
    <name type="scientific">Cylicostephanus goldi</name>
    <name type="common">Nematode worm</name>
    <dbReference type="NCBI Taxonomy" id="71465"/>
    <lineage>
        <taxon>Eukaryota</taxon>
        <taxon>Metazoa</taxon>
        <taxon>Ecdysozoa</taxon>
        <taxon>Nematoda</taxon>
        <taxon>Chromadorea</taxon>
        <taxon>Rhabditida</taxon>
        <taxon>Rhabditina</taxon>
        <taxon>Rhabditomorpha</taxon>
        <taxon>Strongyloidea</taxon>
        <taxon>Strongylidae</taxon>
        <taxon>Cylicostephanus</taxon>
    </lineage>
</organism>
<evidence type="ECO:0000259" key="1">
    <source>
        <dbReference type="Pfam" id="PF13662"/>
    </source>
</evidence>
<dbReference type="PANTHER" id="PTHR30313">
    <property type="entry name" value="DNA PRIMASE"/>
    <property type="match status" value="1"/>
</dbReference>
<keyword evidence="3" id="KW-1185">Reference proteome</keyword>